<reference evidence="6" key="1">
    <citation type="journal article" date="2023" name="Int. J. Syst. Evol. Microbiol.">
        <title>Mesoterricola silvestris gen. nov., sp. nov., Mesoterricola sediminis sp. nov., Geothrix oryzae sp. nov., Geothrix edaphica sp. nov., Geothrix rubra sp. nov., and Geothrix limicola sp. nov., six novel members of Acidobacteriota isolated from soils.</title>
        <authorList>
            <person name="Itoh H."/>
            <person name="Sugisawa Y."/>
            <person name="Mise K."/>
            <person name="Xu Z."/>
            <person name="Kuniyasu M."/>
            <person name="Ushijima N."/>
            <person name="Kawano K."/>
            <person name="Kobayashi E."/>
            <person name="Shiratori Y."/>
            <person name="Masuda Y."/>
            <person name="Senoo K."/>
        </authorList>
    </citation>
    <scope>NUCLEOTIDE SEQUENCE [LARGE SCALE GENOMIC DNA]</scope>
    <source>
        <strain evidence="6">W79</strain>
    </source>
</reference>
<dbReference type="InterPro" id="IPR036412">
    <property type="entry name" value="HAD-like_sf"/>
</dbReference>
<dbReference type="SFLD" id="SFLDS00003">
    <property type="entry name" value="Haloacid_Dehalogenase"/>
    <property type="match status" value="1"/>
</dbReference>
<dbReference type="EC" id="3.1.3.18" evidence="4"/>
<evidence type="ECO:0000313" key="5">
    <source>
        <dbReference type="EMBL" id="BDU71001.1"/>
    </source>
</evidence>
<evidence type="ECO:0000256" key="1">
    <source>
        <dbReference type="ARBA" id="ARBA00000830"/>
    </source>
</evidence>
<dbReference type="Pfam" id="PF13419">
    <property type="entry name" value="HAD_2"/>
    <property type="match status" value="1"/>
</dbReference>
<dbReference type="InterPro" id="IPR041492">
    <property type="entry name" value="HAD_2"/>
</dbReference>
<evidence type="ECO:0000256" key="4">
    <source>
        <dbReference type="ARBA" id="ARBA00013078"/>
    </source>
</evidence>
<dbReference type="SUPFAM" id="SSF56784">
    <property type="entry name" value="HAD-like"/>
    <property type="match status" value="1"/>
</dbReference>
<dbReference type="InterPro" id="IPR023198">
    <property type="entry name" value="PGP-like_dom2"/>
</dbReference>
<dbReference type="Gene3D" id="3.40.50.1000">
    <property type="entry name" value="HAD superfamily/HAD-like"/>
    <property type="match status" value="1"/>
</dbReference>
<comment type="pathway">
    <text evidence="2">Organic acid metabolism; glycolate biosynthesis; glycolate from 2-phosphoglycolate: step 1/1.</text>
</comment>
<accession>A0AA48K7E0</accession>
<dbReference type="PANTHER" id="PTHR43434:SF1">
    <property type="entry name" value="PHOSPHOGLYCOLATE PHOSPHATASE"/>
    <property type="match status" value="1"/>
</dbReference>
<proteinExistence type="inferred from homology"/>
<comment type="catalytic activity">
    <reaction evidence="1">
        <text>2-phosphoglycolate + H2O = glycolate + phosphate</text>
        <dbReference type="Rhea" id="RHEA:14369"/>
        <dbReference type="ChEBI" id="CHEBI:15377"/>
        <dbReference type="ChEBI" id="CHEBI:29805"/>
        <dbReference type="ChEBI" id="CHEBI:43474"/>
        <dbReference type="ChEBI" id="CHEBI:58033"/>
        <dbReference type="EC" id="3.1.3.18"/>
    </reaction>
</comment>
<dbReference type="AlphaFoldDB" id="A0AA48K7E0"/>
<evidence type="ECO:0000256" key="3">
    <source>
        <dbReference type="ARBA" id="ARBA00006171"/>
    </source>
</evidence>
<evidence type="ECO:0000313" key="6">
    <source>
        <dbReference type="Proteomes" id="UP001238179"/>
    </source>
</evidence>
<dbReference type="Proteomes" id="UP001238179">
    <property type="component" value="Chromosome"/>
</dbReference>
<dbReference type="EMBL" id="AP027080">
    <property type="protein sequence ID" value="BDU71001.1"/>
    <property type="molecule type" value="Genomic_DNA"/>
</dbReference>
<keyword evidence="5" id="KW-0378">Hydrolase</keyword>
<comment type="similarity">
    <text evidence="3">Belongs to the HAD-like hydrolase superfamily. CbbY/CbbZ/Gph/YieH family.</text>
</comment>
<evidence type="ECO:0000256" key="2">
    <source>
        <dbReference type="ARBA" id="ARBA00004818"/>
    </source>
</evidence>
<keyword evidence="6" id="KW-1185">Reference proteome</keyword>
<dbReference type="GO" id="GO:0005829">
    <property type="term" value="C:cytosol"/>
    <property type="evidence" value="ECO:0007669"/>
    <property type="project" value="TreeGrafter"/>
</dbReference>
<dbReference type="NCBIfam" id="TIGR01549">
    <property type="entry name" value="HAD-SF-IA-v1"/>
    <property type="match status" value="1"/>
</dbReference>
<dbReference type="KEGG" id="msil:METEAL_01750"/>
<dbReference type="RefSeq" id="WP_316413898.1">
    <property type="nucleotide sequence ID" value="NZ_AP027080.1"/>
</dbReference>
<name>A0AA48K7E0_9BACT</name>
<dbReference type="Gene3D" id="1.10.150.240">
    <property type="entry name" value="Putative phosphatase, domain 2"/>
    <property type="match status" value="1"/>
</dbReference>
<dbReference type="InterPro" id="IPR050155">
    <property type="entry name" value="HAD-like_hydrolase_sf"/>
</dbReference>
<dbReference type="GO" id="GO:0006281">
    <property type="term" value="P:DNA repair"/>
    <property type="evidence" value="ECO:0007669"/>
    <property type="project" value="TreeGrafter"/>
</dbReference>
<dbReference type="SFLD" id="SFLDG01129">
    <property type="entry name" value="C1.5:_HAD__Beta-PGM__Phosphata"/>
    <property type="match status" value="1"/>
</dbReference>
<dbReference type="GO" id="GO:0008967">
    <property type="term" value="F:phosphoglycolate phosphatase activity"/>
    <property type="evidence" value="ECO:0007669"/>
    <property type="project" value="UniProtKB-EC"/>
</dbReference>
<dbReference type="InterPro" id="IPR023214">
    <property type="entry name" value="HAD_sf"/>
</dbReference>
<protein>
    <recommendedName>
        <fullName evidence="4">phosphoglycolate phosphatase</fullName>
        <ecNumber evidence="4">3.1.3.18</ecNumber>
    </recommendedName>
</protein>
<organism evidence="5 6">
    <name type="scientific">Mesoterricola silvestris</name>
    <dbReference type="NCBI Taxonomy" id="2927979"/>
    <lineage>
        <taxon>Bacteria</taxon>
        <taxon>Pseudomonadati</taxon>
        <taxon>Acidobacteriota</taxon>
        <taxon>Holophagae</taxon>
        <taxon>Holophagales</taxon>
        <taxon>Holophagaceae</taxon>
        <taxon>Mesoterricola</taxon>
    </lineage>
</organism>
<gene>
    <name evidence="5" type="ORF">METEAL_01750</name>
</gene>
<dbReference type="NCBIfam" id="TIGR01509">
    <property type="entry name" value="HAD-SF-IA-v3"/>
    <property type="match status" value="1"/>
</dbReference>
<sequence length="217" mass="23435">MKLVIWDFDGTLADTRPIIEAGMDHALRLMGLPGTVREEWLKCVGLPLEEGITRTFGPMGRSVEEVLPIYRSYDYTANEHLIRGFEGMGAILEELHGRGVRQAIASSKRTLPLVRQVAALGWTRFFEAVVTPDDVARAKPDPESILLILDRLGVPPGDAVMVGDTPFDLDMATGAGVRSVAVGHGFYGEADLAASGPMAYASDAAALRDILLAWSEA</sequence>
<dbReference type="PANTHER" id="PTHR43434">
    <property type="entry name" value="PHOSPHOGLYCOLATE PHOSPHATASE"/>
    <property type="match status" value="1"/>
</dbReference>
<dbReference type="InterPro" id="IPR006439">
    <property type="entry name" value="HAD-SF_hydro_IA"/>
</dbReference>